<dbReference type="Proteomes" id="UP000594873">
    <property type="component" value="Chromosome"/>
</dbReference>
<reference evidence="3 4" key="1">
    <citation type="submission" date="2020-11" db="EMBL/GenBank/DDBJ databases">
        <title>Genome seq and assembly of Sphingosinicella sp.</title>
        <authorList>
            <person name="Chhetri G."/>
        </authorList>
    </citation>
    <scope>NUCLEOTIDE SEQUENCE [LARGE SCALE GENOMIC DNA]</scope>
    <source>
        <strain evidence="3 4">UDD2</strain>
    </source>
</reference>
<evidence type="ECO:0000256" key="1">
    <source>
        <dbReference type="SAM" id="MobiDB-lite"/>
    </source>
</evidence>
<feature type="region of interest" description="Disordered" evidence="1">
    <location>
        <begin position="41"/>
        <end position="126"/>
    </location>
</feature>
<gene>
    <name evidence="3" type="ORF">IC614_05455</name>
</gene>
<dbReference type="KEGG" id="sflv:IC614_05455"/>
<feature type="compositionally biased region" description="Polar residues" evidence="1">
    <location>
        <begin position="99"/>
        <end position="113"/>
    </location>
</feature>
<feature type="chain" id="PRO_5032693650" evidence="2">
    <location>
        <begin position="25"/>
        <end position="403"/>
    </location>
</feature>
<keyword evidence="2" id="KW-0732">Signal</keyword>
<dbReference type="RefSeq" id="WP_200972883.1">
    <property type="nucleotide sequence ID" value="NZ_CP065592.1"/>
</dbReference>
<protein>
    <submittedName>
        <fullName evidence="3">Uncharacterized protein</fullName>
    </submittedName>
</protein>
<dbReference type="EMBL" id="CP065592">
    <property type="protein sequence ID" value="QPQ56023.1"/>
    <property type="molecule type" value="Genomic_DNA"/>
</dbReference>
<sequence length="403" mass="41996">MPKPTTIRFAAGAALLALATPAFPQTQDSGAIGTPALQNFDLRGERVVPDRTGPVDPERNAQPQAQQPQPQAQTAAPVQQPPQAAPVRLEPAPPPVSRGTATTPTLPSRQGVTRQPPIAQETASAAAPAAVAAPSIPPAGSSAAFAPDAVPPAAMDNPALPVPVEAPAEGWPIWPLAGGILALVLAAYAFGRRNRAAPAPAAATRTAAPVPAPQPGPMPVAPLPAAPRPAGRPAPGPRAEIELIFEPTSTVLGDKDAIVHFILTIHNRGAIPARNVRLEARVFNAGNRVDADIGAFFSQPLQRRVVPLPEPLPSGERFGIQGEVPIPVADITPLEIEGRRLFIPIVAVTAIYEWEGGSGQTSKSYMVGVEAQQTGKMGAFRLDQGPRVYRSVGQREHRLAHIA</sequence>
<name>A0A7T2GLE3_9SPHN</name>
<feature type="signal peptide" evidence="2">
    <location>
        <begin position="1"/>
        <end position="24"/>
    </location>
</feature>
<evidence type="ECO:0000313" key="4">
    <source>
        <dbReference type="Proteomes" id="UP000594873"/>
    </source>
</evidence>
<accession>A0A7T2GLE3</accession>
<feature type="compositionally biased region" description="Low complexity" evidence="1">
    <location>
        <begin position="61"/>
        <end position="78"/>
    </location>
</feature>
<feature type="compositionally biased region" description="Low complexity" evidence="1">
    <location>
        <begin position="116"/>
        <end position="126"/>
    </location>
</feature>
<evidence type="ECO:0000313" key="3">
    <source>
        <dbReference type="EMBL" id="QPQ56023.1"/>
    </source>
</evidence>
<evidence type="ECO:0000256" key="2">
    <source>
        <dbReference type="SAM" id="SignalP"/>
    </source>
</evidence>
<dbReference type="AlphaFoldDB" id="A0A7T2GLE3"/>
<keyword evidence="4" id="KW-1185">Reference proteome</keyword>
<proteinExistence type="predicted"/>
<organism evidence="3 4">
    <name type="scientific">Allosphingosinicella flava</name>
    <dbReference type="NCBI Taxonomy" id="2771430"/>
    <lineage>
        <taxon>Bacteria</taxon>
        <taxon>Pseudomonadati</taxon>
        <taxon>Pseudomonadota</taxon>
        <taxon>Alphaproteobacteria</taxon>
        <taxon>Sphingomonadales</taxon>
        <taxon>Sphingomonadaceae</taxon>
        <taxon>Allosphingosinicella</taxon>
    </lineage>
</organism>